<evidence type="ECO:0000313" key="2">
    <source>
        <dbReference type="EMBL" id="MEF2154633.1"/>
    </source>
</evidence>
<accession>A0ABU7UWN9</accession>
<dbReference type="GO" id="GO:0016491">
    <property type="term" value="F:oxidoreductase activity"/>
    <property type="evidence" value="ECO:0007669"/>
    <property type="project" value="UniProtKB-KW"/>
</dbReference>
<dbReference type="EC" id="1.1.5.-" evidence="2"/>
<keyword evidence="2" id="KW-0560">Oxidoreductase</keyword>
<dbReference type="RefSeq" id="WP_331702814.1">
    <property type="nucleotide sequence ID" value="NZ_JAZHBO010000001.1"/>
</dbReference>
<dbReference type="InterPro" id="IPR012938">
    <property type="entry name" value="Glc/Sorbosone_DH"/>
</dbReference>
<dbReference type="PANTHER" id="PTHR19328:SF75">
    <property type="entry name" value="ALDOSE SUGAR DEHYDROGENASE YLII"/>
    <property type="match status" value="1"/>
</dbReference>
<dbReference type="EMBL" id="JAZHBO010000001">
    <property type="protein sequence ID" value="MEF2154633.1"/>
    <property type="molecule type" value="Genomic_DNA"/>
</dbReference>
<name>A0ABU7UWN9_9GAMM</name>
<dbReference type="InterPro" id="IPR011042">
    <property type="entry name" value="6-blade_b-propeller_TolB-like"/>
</dbReference>
<reference evidence="2 3" key="1">
    <citation type="submission" date="2024-01" db="EMBL/GenBank/DDBJ databases">
        <title>Novel species of the genus Luteimonas isolated from rivers.</title>
        <authorList>
            <person name="Lu H."/>
        </authorList>
    </citation>
    <scope>NUCLEOTIDE SEQUENCE [LARGE SCALE GENOMIC DNA]</scope>
    <source>
        <strain evidence="2 3">FXH3W</strain>
    </source>
</reference>
<protein>
    <submittedName>
        <fullName evidence="2">PQQ-dependent sugar dehydrogenase</fullName>
        <ecNumber evidence="2">1.1.5.-</ecNumber>
    </submittedName>
</protein>
<dbReference type="PANTHER" id="PTHR19328">
    <property type="entry name" value="HEDGEHOG-INTERACTING PROTEIN"/>
    <property type="match status" value="1"/>
</dbReference>
<feature type="domain" description="Glucose/Sorbosone dehydrogenase" evidence="1">
    <location>
        <begin position="60"/>
        <end position="388"/>
    </location>
</feature>
<evidence type="ECO:0000313" key="3">
    <source>
        <dbReference type="Proteomes" id="UP001356170"/>
    </source>
</evidence>
<evidence type="ECO:0000259" key="1">
    <source>
        <dbReference type="Pfam" id="PF07995"/>
    </source>
</evidence>
<comment type="caution">
    <text evidence="2">The sequence shown here is derived from an EMBL/GenBank/DDBJ whole genome shotgun (WGS) entry which is preliminary data.</text>
</comment>
<gene>
    <name evidence="2" type="ORF">V3390_00025</name>
</gene>
<dbReference type="SUPFAM" id="SSF50952">
    <property type="entry name" value="Soluble quinoprotein glucose dehydrogenase"/>
    <property type="match status" value="1"/>
</dbReference>
<organism evidence="2 3">
    <name type="scientific">Aquilutibacter rugosus</name>
    <dbReference type="NCBI Taxonomy" id="3115820"/>
    <lineage>
        <taxon>Bacteria</taxon>
        <taxon>Pseudomonadati</taxon>
        <taxon>Pseudomonadota</taxon>
        <taxon>Gammaproteobacteria</taxon>
        <taxon>Lysobacterales</taxon>
        <taxon>Lysobacteraceae</taxon>
        <taxon>Aquilutibacter</taxon>
    </lineage>
</organism>
<dbReference type="InterPro" id="IPR011041">
    <property type="entry name" value="Quinoprot_gluc/sorb_DH_b-prop"/>
</dbReference>
<dbReference type="Gene3D" id="2.120.10.30">
    <property type="entry name" value="TolB, C-terminal domain"/>
    <property type="match status" value="1"/>
</dbReference>
<sequence>MTASSIAAVLAIAACDGYAGMPAAETSQGKTIATEYASVPATAWRDAGGGAVFRELHTELSHPWSVAELPGGDLLITLREGKLLRIDAHGRRHEISGTPEVFAQGQGGLLDIAVAPDFAVSHRVYLSFAEADAQGLAGTAVGFGELQGNQLRDFRVIYRQLPKLGGGMHFGSRLVFDRDGMLWISQGERNQKELAQDLEVLQGKIVRLHADGAMPADNPFASGVGVRRTIWSFGHRNVQAMAMDPRTGKVWAAEHGPRGGDEINVLQAGKNYGWPIASFGMDYATGRPYPQTQAAYIAGTEPPHHVWMKSPGVSGMAFVVNRPEHAWNNSLLVGALADKSLIRLTLDGDKVTEAERLLTDSGWRIRDVRVTAAGRILVLTDEDDGRLLEIVPNR</sequence>
<dbReference type="Proteomes" id="UP001356170">
    <property type="component" value="Unassembled WGS sequence"/>
</dbReference>
<keyword evidence="3" id="KW-1185">Reference proteome</keyword>
<proteinExistence type="predicted"/>
<dbReference type="Pfam" id="PF07995">
    <property type="entry name" value="GSDH"/>
    <property type="match status" value="1"/>
</dbReference>